<gene>
    <name evidence="2" type="ORF">I302_00395</name>
    <name evidence="3" type="ORF">I302_101719</name>
</gene>
<dbReference type="Proteomes" id="UP000092730">
    <property type="component" value="Chromosome 1"/>
</dbReference>
<reference evidence="3" key="4">
    <citation type="submission" date="2024-02" db="EMBL/GenBank/DDBJ databases">
        <title>Comparative genomics of Cryptococcus and Kwoniella reveals pathogenesis evolution and contrasting modes of karyotype evolution via chromosome fusion or intercentromeric recombination.</title>
        <authorList>
            <person name="Coelho M.A."/>
            <person name="David-Palma M."/>
            <person name="Shea T."/>
            <person name="Bowers K."/>
            <person name="McGinley-Smith S."/>
            <person name="Mohammad A.W."/>
            <person name="Gnirke A."/>
            <person name="Yurkov A.M."/>
            <person name="Nowrousian M."/>
            <person name="Sun S."/>
            <person name="Cuomo C.A."/>
            <person name="Heitman J."/>
        </authorList>
    </citation>
    <scope>NUCLEOTIDE SEQUENCE</scope>
    <source>
        <strain evidence="3">CBS 10118</strain>
    </source>
</reference>
<dbReference type="RefSeq" id="XP_019049975.1">
    <property type="nucleotide sequence ID" value="XM_019187097.1"/>
</dbReference>
<protein>
    <submittedName>
        <fullName evidence="2">Uncharacterized protein</fullName>
    </submittedName>
</protein>
<proteinExistence type="predicted"/>
<feature type="chain" id="PRO_5042335003" evidence="1">
    <location>
        <begin position="21"/>
        <end position="116"/>
    </location>
</feature>
<evidence type="ECO:0000256" key="1">
    <source>
        <dbReference type="SAM" id="SignalP"/>
    </source>
</evidence>
<evidence type="ECO:0000313" key="3">
    <source>
        <dbReference type="EMBL" id="WVW79749.1"/>
    </source>
</evidence>
<reference evidence="2" key="3">
    <citation type="submission" date="2014-01" db="EMBL/GenBank/DDBJ databases">
        <title>Evolution of pathogenesis and genome organization in the Tremellales.</title>
        <authorList>
            <person name="Cuomo C."/>
            <person name="Litvintseva A."/>
            <person name="Heitman J."/>
            <person name="Chen Y."/>
            <person name="Sun S."/>
            <person name="Springer D."/>
            <person name="Dromer F."/>
            <person name="Young S."/>
            <person name="Zeng Q."/>
            <person name="Chapman S."/>
            <person name="Gujja S."/>
            <person name="Saif S."/>
            <person name="Birren B."/>
        </authorList>
    </citation>
    <scope>NUCLEOTIDE SEQUENCE</scope>
    <source>
        <strain evidence="2">CBS 10118</strain>
    </source>
</reference>
<dbReference type="EMBL" id="KI894018">
    <property type="protein sequence ID" value="OCF28905.1"/>
    <property type="molecule type" value="Genomic_DNA"/>
</dbReference>
<feature type="signal peptide" evidence="1">
    <location>
        <begin position="1"/>
        <end position="20"/>
    </location>
</feature>
<accession>A0A1B9GD05</accession>
<dbReference type="KEGG" id="kbi:30204794"/>
<reference evidence="3" key="2">
    <citation type="submission" date="2013-07" db="EMBL/GenBank/DDBJ databases">
        <authorList>
            <consortium name="The Broad Institute Genome Sequencing Platform"/>
            <person name="Cuomo C."/>
            <person name="Litvintseva A."/>
            <person name="Chen Y."/>
            <person name="Heitman J."/>
            <person name="Sun S."/>
            <person name="Springer D."/>
            <person name="Dromer F."/>
            <person name="Young S.K."/>
            <person name="Zeng Q."/>
            <person name="Gargeya S."/>
            <person name="Fitzgerald M."/>
            <person name="Abouelleil A."/>
            <person name="Alvarado L."/>
            <person name="Berlin A.M."/>
            <person name="Chapman S.B."/>
            <person name="Dewar J."/>
            <person name="Goldberg J."/>
            <person name="Griggs A."/>
            <person name="Gujja S."/>
            <person name="Hansen M."/>
            <person name="Howarth C."/>
            <person name="Imamovic A."/>
            <person name="Larimer J."/>
            <person name="McCowan C."/>
            <person name="Murphy C."/>
            <person name="Pearson M."/>
            <person name="Priest M."/>
            <person name="Roberts A."/>
            <person name="Saif S."/>
            <person name="Shea T."/>
            <person name="Sykes S."/>
            <person name="Wortman J."/>
            <person name="Nusbaum C."/>
            <person name="Birren B."/>
        </authorList>
    </citation>
    <scope>NUCLEOTIDE SEQUENCE</scope>
    <source>
        <strain evidence="3">CBS 10118</strain>
    </source>
</reference>
<sequence length="116" mass="12903">MLCNLLSFLALLFIADSLWANPIKPRGKDITVRFDMRKNTAFVSSTDPDNTIWGSRGGQQVSVAWKDEEAQAIPEGDYAYQNFTLQFLKTATTVSECDLKCQARINSKYGGGKDTT</sequence>
<evidence type="ECO:0000313" key="4">
    <source>
        <dbReference type="Proteomes" id="UP000092730"/>
    </source>
</evidence>
<name>A0A1B9GD05_9TREE</name>
<dbReference type="AlphaFoldDB" id="A0A1B9GD05"/>
<dbReference type="EMBL" id="CP144541">
    <property type="protein sequence ID" value="WVW79749.1"/>
    <property type="molecule type" value="Genomic_DNA"/>
</dbReference>
<keyword evidence="1" id="KW-0732">Signal</keyword>
<keyword evidence="4" id="KW-1185">Reference proteome</keyword>
<reference evidence="2" key="1">
    <citation type="submission" date="2013-07" db="EMBL/GenBank/DDBJ databases">
        <title>The Genome Sequence of Cryptococcus bestiolae CBS10118.</title>
        <authorList>
            <consortium name="The Broad Institute Genome Sequencing Platform"/>
            <person name="Cuomo C."/>
            <person name="Litvintseva A."/>
            <person name="Chen Y."/>
            <person name="Heitman J."/>
            <person name="Sun S."/>
            <person name="Springer D."/>
            <person name="Dromer F."/>
            <person name="Young S.K."/>
            <person name="Zeng Q."/>
            <person name="Gargeya S."/>
            <person name="Fitzgerald M."/>
            <person name="Abouelleil A."/>
            <person name="Alvarado L."/>
            <person name="Berlin A.M."/>
            <person name="Chapman S.B."/>
            <person name="Dewar J."/>
            <person name="Goldberg J."/>
            <person name="Griggs A."/>
            <person name="Gujja S."/>
            <person name="Hansen M."/>
            <person name="Howarth C."/>
            <person name="Imamovic A."/>
            <person name="Larimer J."/>
            <person name="McCowan C."/>
            <person name="Murphy C."/>
            <person name="Pearson M."/>
            <person name="Priest M."/>
            <person name="Roberts A."/>
            <person name="Saif S."/>
            <person name="Shea T."/>
            <person name="Sykes S."/>
            <person name="Wortman J."/>
            <person name="Nusbaum C."/>
            <person name="Birren B."/>
        </authorList>
    </citation>
    <scope>NUCLEOTIDE SEQUENCE [LARGE SCALE GENOMIC DNA]</scope>
    <source>
        <strain evidence="2">CBS 10118</strain>
    </source>
</reference>
<dbReference type="VEuPathDB" id="FungiDB:I302_00395"/>
<evidence type="ECO:0000313" key="2">
    <source>
        <dbReference type="EMBL" id="OCF28905.1"/>
    </source>
</evidence>
<organism evidence="2">
    <name type="scientific">Kwoniella bestiolae CBS 10118</name>
    <dbReference type="NCBI Taxonomy" id="1296100"/>
    <lineage>
        <taxon>Eukaryota</taxon>
        <taxon>Fungi</taxon>
        <taxon>Dikarya</taxon>
        <taxon>Basidiomycota</taxon>
        <taxon>Agaricomycotina</taxon>
        <taxon>Tremellomycetes</taxon>
        <taxon>Tremellales</taxon>
        <taxon>Cryptococcaceae</taxon>
        <taxon>Kwoniella</taxon>
    </lineage>
</organism>
<dbReference type="GeneID" id="30204794"/>